<protein>
    <submittedName>
        <fullName evidence="1">Uncharacterized protein</fullName>
    </submittedName>
</protein>
<comment type="caution">
    <text evidence="1">The sequence shown here is derived from an EMBL/GenBank/DDBJ whole genome shotgun (WGS) entry which is preliminary data.</text>
</comment>
<evidence type="ECO:0000313" key="1">
    <source>
        <dbReference type="EMBL" id="EJN57443.1"/>
    </source>
</evidence>
<dbReference type="EMBL" id="ALJD01000013">
    <property type="protein sequence ID" value="EJN57443.1"/>
    <property type="molecule type" value="Genomic_DNA"/>
</dbReference>
<evidence type="ECO:0000313" key="2">
    <source>
        <dbReference type="Proteomes" id="UP000007813"/>
    </source>
</evidence>
<reference evidence="1 2" key="1">
    <citation type="journal article" date="2012" name="J. Bacteriol.">
        <title>Draft Genome Sequence of the Extremely Halophilic Archaeon Halogranum salarium B-1T.</title>
        <authorList>
            <person name="Kim K.K."/>
            <person name="Lee K.C."/>
            <person name="Lee J.S."/>
        </authorList>
    </citation>
    <scope>NUCLEOTIDE SEQUENCE [LARGE SCALE GENOMIC DNA]</scope>
    <source>
        <strain evidence="1 2">B-1</strain>
    </source>
</reference>
<accession>J2ZWN4</accession>
<proteinExistence type="predicted"/>
<dbReference type="AlphaFoldDB" id="J2ZWN4"/>
<gene>
    <name evidence="1" type="ORF">HSB1_41310</name>
</gene>
<dbReference type="Proteomes" id="UP000007813">
    <property type="component" value="Unassembled WGS sequence"/>
</dbReference>
<name>J2ZWN4_9EURY</name>
<sequence length="85" mass="9354">MQWDEPHPVVYTRDDAICDVVVDFVVRTVGPPDEDVGFVEDGLREAVLRFLECGWTLYRSASRASATAPWIPSGYRSATSGSSCS</sequence>
<organism evidence="1 2">
    <name type="scientific">Halogranum salarium B-1</name>
    <dbReference type="NCBI Taxonomy" id="1210908"/>
    <lineage>
        <taxon>Archaea</taxon>
        <taxon>Methanobacteriati</taxon>
        <taxon>Methanobacteriota</taxon>
        <taxon>Stenosarchaea group</taxon>
        <taxon>Halobacteria</taxon>
        <taxon>Halobacteriales</taxon>
        <taxon>Haloferacaceae</taxon>
    </lineage>
</organism>